<dbReference type="AlphaFoldDB" id="A0A812JJN5"/>
<evidence type="ECO:0000313" key="2">
    <source>
        <dbReference type="Proteomes" id="UP000649617"/>
    </source>
</evidence>
<evidence type="ECO:0000313" key="1">
    <source>
        <dbReference type="EMBL" id="CAE7208238.1"/>
    </source>
</evidence>
<dbReference type="Proteomes" id="UP000649617">
    <property type="component" value="Unassembled WGS sequence"/>
</dbReference>
<dbReference type="OrthoDB" id="415230at2759"/>
<sequence>MSERSGVSFECPDVRASPGYSDYTSEHLAGEADLRQGDNIRFWLCLKPGLAYVGTCQSMHCPSQKTEYNGLTVCNVGMGTHRPNEHMCDGAILCPACKAPFKPEEFFFQYCSAKVKFCIEHQENDEFSFSENRKNKGRVFGKRGKVVRYTMLRMEVRKPGMFSETLVSRMDPRTIRYSQESISPKFAGGKDVRTTSKELREGAISVSDVPPIHVFRWNGKWHSSDNRRLWTFKDAGVESVPVIYIDKEQVQHSKLTTKDHGQSIKFRYP</sequence>
<accession>A0A812JJN5</accession>
<organism evidence="1 2">
    <name type="scientific">Symbiodinium pilosum</name>
    <name type="common">Dinoflagellate</name>
    <dbReference type="NCBI Taxonomy" id="2952"/>
    <lineage>
        <taxon>Eukaryota</taxon>
        <taxon>Sar</taxon>
        <taxon>Alveolata</taxon>
        <taxon>Dinophyceae</taxon>
        <taxon>Suessiales</taxon>
        <taxon>Symbiodiniaceae</taxon>
        <taxon>Symbiodinium</taxon>
    </lineage>
</organism>
<reference evidence="1" key="1">
    <citation type="submission" date="2021-02" db="EMBL/GenBank/DDBJ databases">
        <authorList>
            <person name="Dougan E. K."/>
            <person name="Rhodes N."/>
            <person name="Thang M."/>
            <person name="Chan C."/>
        </authorList>
    </citation>
    <scope>NUCLEOTIDE SEQUENCE</scope>
</reference>
<keyword evidence="2" id="KW-1185">Reference proteome</keyword>
<comment type="caution">
    <text evidence="1">The sequence shown here is derived from an EMBL/GenBank/DDBJ whole genome shotgun (WGS) entry which is preliminary data.</text>
</comment>
<name>A0A812JJN5_SYMPI</name>
<dbReference type="EMBL" id="CAJNIZ010002226">
    <property type="protein sequence ID" value="CAE7208238.1"/>
    <property type="molecule type" value="Genomic_DNA"/>
</dbReference>
<protein>
    <submittedName>
        <fullName evidence="1">Uncharacterized protein</fullName>
    </submittedName>
</protein>
<gene>
    <name evidence="1" type="ORF">SPIL2461_LOCUS2127</name>
</gene>
<proteinExistence type="predicted"/>